<dbReference type="Pfam" id="PF00933">
    <property type="entry name" value="Glyco_hydro_3"/>
    <property type="match status" value="1"/>
</dbReference>
<dbReference type="GO" id="GO:0005975">
    <property type="term" value="P:carbohydrate metabolic process"/>
    <property type="evidence" value="ECO:0007669"/>
    <property type="project" value="InterPro"/>
</dbReference>
<reference evidence="6" key="1">
    <citation type="journal article" date="2014" name="Int. J. Syst. Evol. Microbiol.">
        <title>Complete genome sequence of Corynebacterium casei LMG S-19264T (=DSM 44701T), isolated from a smear-ripened cheese.</title>
        <authorList>
            <consortium name="US DOE Joint Genome Institute (JGI-PGF)"/>
            <person name="Walter F."/>
            <person name="Albersmeier A."/>
            <person name="Kalinowski J."/>
            <person name="Ruckert C."/>
        </authorList>
    </citation>
    <scope>NUCLEOTIDE SEQUENCE</scope>
    <source>
        <strain evidence="6">JCM 3276</strain>
    </source>
</reference>
<organism evidence="6 7">
    <name type="scientific">Actinokineospora fastidiosa</name>
    <dbReference type="NCBI Taxonomy" id="1816"/>
    <lineage>
        <taxon>Bacteria</taxon>
        <taxon>Bacillati</taxon>
        <taxon>Actinomycetota</taxon>
        <taxon>Actinomycetes</taxon>
        <taxon>Pseudonocardiales</taxon>
        <taxon>Pseudonocardiaceae</taxon>
        <taxon>Actinokineospora</taxon>
    </lineage>
</organism>
<dbReference type="Gene3D" id="3.20.20.300">
    <property type="entry name" value="Glycoside hydrolase, family 3, N-terminal domain"/>
    <property type="match status" value="1"/>
</dbReference>
<dbReference type="InterPro" id="IPR050226">
    <property type="entry name" value="NagZ_Beta-hexosaminidase"/>
</dbReference>
<protein>
    <submittedName>
        <fullName evidence="6">Beta-N-acetylhexosaminidase</fullName>
    </submittedName>
</protein>
<dbReference type="EMBL" id="BMRB01000008">
    <property type="protein sequence ID" value="GGS55590.1"/>
    <property type="molecule type" value="Genomic_DNA"/>
</dbReference>
<evidence type="ECO:0000256" key="4">
    <source>
        <dbReference type="SAM" id="MobiDB-lite"/>
    </source>
</evidence>
<evidence type="ECO:0000313" key="6">
    <source>
        <dbReference type="EMBL" id="GGS55590.1"/>
    </source>
</evidence>
<dbReference type="GO" id="GO:0009254">
    <property type="term" value="P:peptidoglycan turnover"/>
    <property type="evidence" value="ECO:0007669"/>
    <property type="project" value="TreeGrafter"/>
</dbReference>
<feature type="domain" description="Glycoside hydrolase family 3 N-terminal" evidence="5">
    <location>
        <begin position="43"/>
        <end position="335"/>
    </location>
</feature>
<comment type="caution">
    <text evidence="6">The sequence shown here is derived from an EMBL/GenBank/DDBJ whole genome shotgun (WGS) entry which is preliminary data.</text>
</comment>
<evidence type="ECO:0000256" key="1">
    <source>
        <dbReference type="ARBA" id="ARBA00005336"/>
    </source>
</evidence>
<accession>A0A918GR51</accession>
<keyword evidence="3" id="KW-0326">Glycosidase</keyword>
<evidence type="ECO:0000259" key="5">
    <source>
        <dbReference type="Pfam" id="PF00933"/>
    </source>
</evidence>
<name>A0A918GR51_9PSEU</name>
<dbReference type="PANTHER" id="PTHR30480">
    <property type="entry name" value="BETA-HEXOSAMINIDASE-RELATED"/>
    <property type="match status" value="1"/>
</dbReference>
<dbReference type="GO" id="GO:0004553">
    <property type="term" value="F:hydrolase activity, hydrolyzing O-glycosyl compounds"/>
    <property type="evidence" value="ECO:0007669"/>
    <property type="project" value="InterPro"/>
</dbReference>
<proteinExistence type="inferred from homology"/>
<dbReference type="Proteomes" id="UP000660680">
    <property type="component" value="Unassembled WGS sequence"/>
</dbReference>
<dbReference type="InterPro" id="IPR036962">
    <property type="entry name" value="Glyco_hydro_3_N_sf"/>
</dbReference>
<comment type="similarity">
    <text evidence="1">Belongs to the glycosyl hydrolase 3 family.</text>
</comment>
<gene>
    <name evidence="6" type="primary">nagZ</name>
    <name evidence="6" type="ORF">GCM10010171_58120</name>
</gene>
<dbReference type="InterPro" id="IPR017853">
    <property type="entry name" value="GH"/>
</dbReference>
<evidence type="ECO:0000256" key="2">
    <source>
        <dbReference type="ARBA" id="ARBA00022801"/>
    </source>
</evidence>
<dbReference type="AlphaFoldDB" id="A0A918GR51"/>
<keyword evidence="2" id="KW-0378">Hydrolase</keyword>
<feature type="region of interest" description="Disordered" evidence="4">
    <location>
        <begin position="337"/>
        <end position="402"/>
    </location>
</feature>
<reference evidence="6" key="2">
    <citation type="submission" date="2020-09" db="EMBL/GenBank/DDBJ databases">
        <authorList>
            <person name="Sun Q."/>
            <person name="Ohkuma M."/>
        </authorList>
    </citation>
    <scope>NUCLEOTIDE SEQUENCE</scope>
    <source>
        <strain evidence="6">JCM 3276</strain>
    </source>
</reference>
<dbReference type="PRINTS" id="PR00133">
    <property type="entry name" value="GLHYDRLASE3"/>
</dbReference>
<evidence type="ECO:0000313" key="7">
    <source>
        <dbReference type="Proteomes" id="UP000660680"/>
    </source>
</evidence>
<dbReference type="InterPro" id="IPR001764">
    <property type="entry name" value="Glyco_hydro_3_N"/>
</dbReference>
<evidence type="ECO:0000256" key="3">
    <source>
        <dbReference type="ARBA" id="ARBA00023295"/>
    </source>
</evidence>
<dbReference type="PANTHER" id="PTHR30480:SF16">
    <property type="entry name" value="GLYCOSIDE HYDROLASE FAMILY 3 DOMAIN PROTEIN"/>
    <property type="match status" value="1"/>
</dbReference>
<keyword evidence="7" id="KW-1185">Reference proteome</keyword>
<sequence length="546" mass="55433">MANPMTARSGVDDSVRAMAEAVLLPGFRGTTAPDWVRARVAAGLGGVVLFGRNVVDDEQVAALTAALRAERDDVVVGIDEEGGDVTRLDAATGSDLPGPLAMGAAGDLALTAEVGAALGARLAACGVTVNLAPCADLTLSQDDPIIGVRAFGSDPYAAAAHVGAFVRGHQRVGVAACAKHFPGHGASTSDSHVALPVLPRTPEELRACELVPFRAALAAGVRAVMTGHLVVPGWGDDPVTLNSVAINEILRGELGFTGAVITDALEMGAVAGTFGDTDGLTEAAVRALRAGADALCIGGEEAGPEVLDRIVGRIAAAVADGTLDEQRLAEAAARTRALGTAPEHGGHPAPRRQDIGRGDGSADTTTGLWTTGERLSTPADHPSPPPSSPAYPGGGGPDSHRHRLGITVARKAIRATALPELEDPLVLDVEVDPTIAAGPVPWGLGPHLSELVPETTVLRVDAAEPADALAAARTAAGVVIVTRDAHRHPAVRALVAELVHTNPVTVHVETGVPGPDLGASARIDTFGASRPSLRAAAETVAEACRH</sequence>
<dbReference type="SUPFAM" id="SSF51445">
    <property type="entry name" value="(Trans)glycosidases"/>
    <property type="match status" value="1"/>
</dbReference>